<sequence length="104" mass="12076">MRKVLLVLLFAACGLTDPPPGLEAGYRVEGDSMVIFKAQAPDTLWWKLEWMDFTNFDSYLWNYGQVVYSVDVPVRFQPGFKFWLDFTAWNHTDTVIVTYMSPGR</sequence>
<organism evidence="1">
    <name type="scientific">marine sediment metagenome</name>
    <dbReference type="NCBI Taxonomy" id="412755"/>
    <lineage>
        <taxon>unclassified sequences</taxon>
        <taxon>metagenomes</taxon>
        <taxon>ecological metagenomes</taxon>
    </lineage>
</organism>
<evidence type="ECO:0000313" key="1">
    <source>
        <dbReference type="EMBL" id="KKL98856.1"/>
    </source>
</evidence>
<accession>A0A0F9H7C1</accession>
<reference evidence="1" key="1">
    <citation type="journal article" date="2015" name="Nature">
        <title>Complex archaea that bridge the gap between prokaryotes and eukaryotes.</title>
        <authorList>
            <person name="Spang A."/>
            <person name="Saw J.H."/>
            <person name="Jorgensen S.L."/>
            <person name="Zaremba-Niedzwiedzka K."/>
            <person name="Martijn J."/>
            <person name="Lind A.E."/>
            <person name="van Eijk R."/>
            <person name="Schleper C."/>
            <person name="Guy L."/>
            <person name="Ettema T.J."/>
        </authorList>
    </citation>
    <scope>NUCLEOTIDE SEQUENCE</scope>
</reference>
<protein>
    <submittedName>
        <fullName evidence="1">Uncharacterized protein</fullName>
    </submittedName>
</protein>
<name>A0A0F9H7C1_9ZZZZ</name>
<dbReference type="AlphaFoldDB" id="A0A0F9H7C1"/>
<comment type="caution">
    <text evidence="1">The sequence shown here is derived from an EMBL/GenBank/DDBJ whole genome shotgun (WGS) entry which is preliminary data.</text>
</comment>
<proteinExistence type="predicted"/>
<dbReference type="EMBL" id="LAZR01017815">
    <property type="protein sequence ID" value="KKL98856.1"/>
    <property type="molecule type" value="Genomic_DNA"/>
</dbReference>
<gene>
    <name evidence="1" type="ORF">LCGC14_1820250</name>
</gene>